<evidence type="ECO:0000313" key="10">
    <source>
        <dbReference type="EMBL" id="QFQ13509.1"/>
    </source>
</evidence>
<sequence length="1133" mass="125957">MKNIKLLLTFAFSLCAVMVSAQTRISGHVFHATDGPVVMATVVEISPDNRNISATQTDANGDFSFNVQDPVKNKLKVSYIGYQTVTRAIGTQTSFQIEMKDRVRENTGTAVVTAVRKVKSNGLDIPQREISVARQTLDMDDMEGLSFETAGEALQGQIAGLDIVMNSGNLGAGTSMRLRGVSTINGSQEPLIVVDGYILEDYDNAELDLNNMDNDEQFANLLQINPEDIKKIDVLKDASATAIWGSRGANGVIEITTRRGSRGKTRVNFSYRFSGSWQPEGMKMLTGKEYTMMLQQAYFNPQQSDVASGIVELMYLQSHPAYYANFNKNTDWVDEVTQFGQTHNFGVAIQGGGEKAQFRVSANYDHETGSIIAQKLDRFTTRLALDYYVSDRIKFSTNFSLAYTKNHQNYTGILGAAYKAMPNMSVYRYEYDRATETYFNTGEYFIMPRASSTAGLLLNNSGLSSYYLSDMVSNGNPVASAYLAWRNVSSYTITPQFSIEYKLLGKEDDEFQLNYTGEVYMNAQTQSTNAYYPQSLTYLAWNGNINQTGNSEGKNLTFTTRHSFVIRPHFNNEKHSLQVLLRGEIGTNNSTSQSHSSSGINGGITSSIVKGYLMSASSGTGKGHWASALGSVHYAYGGKYMIDFTLRADGNTKFGKGEKWGFFPGISGRWNISDEKWFKPLKKVVSMLGFRPGYGINGNTSAISETSQYNTYGPYGSYNGTSGIVPNNLRLTTIKYEKTKSWNIGVNLGLFNDMINFDFNVYNKKTTDLLNSGVSIPSVTGFSTLSAANVGSMENEGWELFVNTGPLLKRGKFHMNLRFNIAQNINTITKMDPTVLEAANTAFSYSNANMYIMRRVQIGNALGGIYGFRFKGVYAYDYDHNGYFLNDTKNQYYDAKGERNTAAATGKTAPIAYDANGNIIYDKAGNPLPMYFNYGGQNYQFQGGDVIYEDINHDGNIDDLDIVYLGGSNPKCNGGFGIDFTYGQWQLRTNFNFRIGNKIINLAKMNAEAMTTNNNQMASVNWRWRKNGDETVIPHAMNKIVATYNSMISDRYVEKGDFCRFNYAQLSYSVPSSKLKKYGLSSLRMSLSGNNLIFWTKYSGVDPEHGASGYSPCTDNSQTPRSRSFTFSLNFGF</sequence>
<gene>
    <name evidence="10" type="ORF">C7Y71_011100</name>
</gene>
<evidence type="ECO:0000256" key="4">
    <source>
        <dbReference type="ARBA" id="ARBA00022692"/>
    </source>
</evidence>
<dbReference type="Gene3D" id="2.60.40.1120">
    <property type="entry name" value="Carboxypeptidase-like, regulatory domain"/>
    <property type="match status" value="1"/>
</dbReference>
<dbReference type="InterPro" id="IPR023997">
    <property type="entry name" value="TonB-dep_OMP_SusC/RagA_CS"/>
</dbReference>
<evidence type="ECO:0000256" key="5">
    <source>
        <dbReference type="ARBA" id="ARBA00023136"/>
    </source>
</evidence>
<name>A0A5P8E903_9BACT</name>
<evidence type="ECO:0000256" key="6">
    <source>
        <dbReference type="ARBA" id="ARBA00023237"/>
    </source>
</evidence>
<dbReference type="OrthoDB" id="1019466at2"/>
<dbReference type="AlphaFoldDB" id="A0A5P8E903"/>
<reference evidence="10 11" key="1">
    <citation type="submission" date="2018-11" db="EMBL/GenBank/DDBJ databases">
        <authorList>
            <person name="Na S.W."/>
            <person name="Baik M."/>
        </authorList>
    </citation>
    <scope>NUCLEOTIDE SEQUENCE [LARGE SCALE GENOMIC DNA]</scope>
    <source>
        <strain evidence="10 11">E39</strain>
    </source>
</reference>
<evidence type="ECO:0000256" key="8">
    <source>
        <dbReference type="SAM" id="SignalP"/>
    </source>
</evidence>
<keyword evidence="5 7" id="KW-0472">Membrane</keyword>
<keyword evidence="2 7" id="KW-0813">Transport</keyword>
<dbReference type="Gene3D" id="2.170.130.10">
    <property type="entry name" value="TonB-dependent receptor, plug domain"/>
    <property type="match status" value="1"/>
</dbReference>
<dbReference type="InterPro" id="IPR012910">
    <property type="entry name" value="Plug_dom"/>
</dbReference>
<evidence type="ECO:0000256" key="3">
    <source>
        <dbReference type="ARBA" id="ARBA00022452"/>
    </source>
</evidence>
<dbReference type="Proteomes" id="UP000249375">
    <property type="component" value="Chromosome"/>
</dbReference>
<comment type="subcellular location">
    <subcellularLocation>
        <location evidence="1 7">Cell outer membrane</location>
        <topology evidence="1 7">Multi-pass membrane protein</topology>
    </subcellularLocation>
</comment>
<dbReference type="NCBIfam" id="TIGR04057">
    <property type="entry name" value="SusC_RagA_signa"/>
    <property type="match status" value="1"/>
</dbReference>
<evidence type="ECO:0000256" key="7">
    <source>
        <dbReference type="PROSITE-ProRule" id="PRU01360"/>
    </source>
</evidence>
<dbReference type="NCBIfam" id="TIGR04056">
    <property type="entry name" value="OMP_RagA_SusC"/>
    <property type="match status" value="1"/>
</dbReference>
<dbReference type="RefSeq" id="WP_111898814.1">
    <property type="nucleotide sequence ID" value="NZ_CP033459.1"/>
</dbReference>
<feature type="chain" id="PRO_5024270146" evidence="8">
    <location>
        <begin position="22"/>
        <end position="1133"/>
    </location>
</feature>
<dbReference type="EMBL" id="CP033459">
    <property type="protein sequence ID" value="QFQ13509.1"/>
    <property type="molecule type" value="Genomic_DNA"/>
</dbReference>
<keyword evidence="3 7" id="KW-1134">Transmembrane beta strand</keyword>
<dbReference type="InterPro" id="IPR023996">
    <property type="entry name" value="TonB-dep_OMP_SusC/RagA"/>
</dbReference>
<evidence type="ECO:0000259" key="9">
    <source>
        <dbReference type="Pfam" id="PF07715"/>
    </source>
</evidence>
<dbReference type="InterPro" id="IPR008969">
    <property type="entry name" value="CarboxyPept-like_regulatory"/>
</dbReference>
<dbReference type="Pfam" id="PF07715">
    <property type="entry name" value="Plug"/>
    <property type="match status" value="1"/>
</dbReference>
<dbReference type="SUPFAM" id="SSF49464">
    <property type="entry name" value="Carboxypeptidase regulatory domain-like"/>
    <property type="match status" value="1"/>
</dbReference>
<dbReference type="InterPro" id="IPR039426">
    <property type="entry name" value="TonB-dep_rcpt-like"/>
</dbReference>
<dbReference type="Gene3D" id="2.40.170.20">
    <property type="entry name" value="TonB-dependent receptor, beta-barrel domain"/>
    <property type="match status" value="1"/>
</dbReference>
<keyword evidence="11" id="KW-1185">Reference proteome</keyword>
<evidence type="ECO:0000256" key="1">
    <source>
        <dbReference type="ARBA" id="ARBA00004571"/>
    </source>
</evidence>
<proteinExistence type="inferred from homology"/>
<dbReference type="Pfam" id="PF13715">
    <property type="entry name" value="CarbopepD_reg_2"/>
    <property type="match status" value="1"/>
</dbReference>
<dbReference type="SUPFAM" id="SSF56935">
    <property type="entry name" value="Porins"/>
    <property type="match status" value="1"/>
</dbReference>
<accession>A0A5P8E903</accession>
<protein>
    <submittedName>
        <fullName evidence="10">SusC/RagA family TonB-linked outer membrane protein</fullName>
    </submittedName>
</protein>
<dbReference type="KEGG" id="alq:C7Y71_011100"/>
<dbReference type="GO" id="GO:0009279">
    <property type="term" value="C:cell outer membrane"/>
    <property type="evidence" value="ECO:0007669"/>
    <property type="project" value="UniProtKB-SubCell"/>
</dbReference>
<feature type="domain" description="TonB-dependent receptor plug" evidence="9">
    <location>
        <begin position="127"/>
        <end position="252"/>
    </location>
</feature>
<evidence type="ECO:0000256" key="2">
    <source>
        <dbReference type="ARBA" id="ARBA00022448"/>
    </source>
</evidence>
<comment type="similarity">
    <text evidence="7">Belongs to the TonB-dependent receptor family.</text>
</comment>
<evidence type="ECO:0000313" key="11">
    <source>
        <dbReference type="Proteomes" id="UP000249375"/>
    </source>
</evidence>
<dbReference type="PROSITE" id="PS52016">
    <property type="entry name" value="TONB_DEPENDENT_REC_3"/>
    <property type="match status" value="1"/>
</dbReference>
<keyword evidence="4 7" id="KW-0812">Transmembrane</keyword>
<keyword evidence="8" id="KW-0732">Signal</keyword>
<dbReference type="InterPro" id="IPR036942">
    <property type="entry name" value="Beta-barrel_TonB_sf"/>
</dbReference>
<keyword evidence="6 7" id="KW-0998">Cell outer membrane</keyword>
<dbReference type="InterPro" id="IPR037066">
    <property type="entry name" value="Plug_dom_sf"/>
</dbReference>
<organism evidence="10 11">
    <name type="scientific">Pseudoprevotella muciniphila</name>
    <dbReference type="NCBI Taxonomy" id="2133944"/>
    <lineage>
        <taxon>Bacteria</taxon>
        <taxon>Pseudomonadati</taxon>
        <taxon>Bacteroidota</taxon>
        <taxon>Bacteroidia</taxon>
        <taxon>Bacteroidales</taxon>
        <taxon>Prevotellaceae</taxon>
        <taxon>Pseudoprevotella</taxon>
    </lineage>
</organism>
<feature type="signal peptide" evidence="8">
    <location>
        <begin position="1"/>
        <end position="21"/>
    </location>
</feature>